<comment type="caution">
    <text evidence="12">The sequence shown here is derived from an EMBL/GenBank/DDBJ whole genome shotgun (WGS) entry which is preliminary data.</text>
</comment>
<dbReference type="GO" id="GO:0016020">
    <property type="term" value="C:membrane"/>
    <property type="evidence" value="ECO:0007669"/>
    <property type="project" value="UniProtKB-SubCell"/>
</dbReference>
<dbReference type="InterPro" id="IPR011006">
    <property type="entry name" value="CheY-like_superfamily"/>
</dbReference>
<evidence type="ECO:0000259" key="10">
    <source>
        <dbReference type="PROSITE" id="PS50109"/>
    </source>
</evidence>
<evidence type="ECO:0000256" key="9">
    <source>
        <dbReference type="SAM" id="Phobius"/>
    </source>
</evidence>
<dbReference type="InterPro" id="IPR001425">
    <property type="entry name" value="Arc/bac/fun_rhodopsins"/>
</dbReference>
<sequence>MRCIMIQAMCFSGTVLNLYWNGEQWAEALPSLQPFIKNPTSLSLHYYSSSTATCQQPPPPELPNETPPLMVYLFCGLFFFVSLTLHFARFLFARSDDEDGPRTGTKSIAGFFGRLKGQTGAFHMSCVHIHLCATTQYLLYYLSATSQTPVLGLPSPWHPDSKVVPLIRYLTWYNTLPIMTQIPLCFANCSTRQITSISACGAGVIVAGWISCGGFPSPTSLINKWAWVSFWFLASELFLIKCCYDLHYLMKGTAGMLKAKSEAVGLSHDALPLTSSLTSISLGITVIWHLFPFVLFIADYSKELFPSRSQELVEAMCYGCIDILAKAFCTYGISTSSFIVEEYLSNLIKIEKQVAIELKLKMEEAFVSFIFHEMRNPFNGMAGHIECANSSFEELGRTLKEGGDAEKMINLMNEIGSDLESLATCKGHMSSILNRALDLVRDYNSTEMMVLDLNKLLTDVHCLTVDRRVSYSLVDNRTAEQKEKVRLGYVMGDSLRLKQVLVNLCSNALNNTANLESDFVRLAIAAEASNIPGYIRLEFSVWDSGSGLSDAMINKVKSSTKFSTRVREGGVGLGLLISQKLVKAMSSGKSSLDVVSPWPPSGEKGSRFSFKLEMEATEGPESGADGETDTPPPPSKRLLPTATAPLPTKIRLLVIDDMLMNRKIITRKLSVLPPFKDLNWVFSTAVNGEEALELLKAEEFDVIWTDEILENTGGVILGSDVVRKVRQEEADRGDRGKVIVISSGNCTDKDRKKFLAAGADFVAVKPTPSADELATLFSDAFRKHGY</sequence>
<dbReference type="InterPro" id="IPR003661">
    <property type="entry name" value="HisK_dim/P_dom"/>
</dbReference>
<dbReference type="OrthoDB" id="10266508at2759"/>
<evidence type="ECO:0000256" key="6">
    <source>
        <dbReference type="ARBA" id="ARBA00023136"/>
    </source>
</evidence>
<evidence type="ECO:0000256" key="7">
    <source>
        <dbReference type="PROSITE-ProRule" id="PRU00169"/>
    </source>
</evidence>
<dbReference type="InterPro" id="IPR050956">
    <property type="entry name" value="2C_system_His_kinase"/>
</dbReference>
<dbReference type="Gene3D" id="1.10.287.130">
    <property type="match status" value="1"/>
</dbReference>
<dbReference type="SUPFAM" id="SSF81321">
    <property type="entry name" value="Family A G protein-coupled receptor-like"/>
    <property type="match status" value="1"/>
</dbReference>
<comment type="subcellular location">
    <subcellularLocation>
        <location evidence="1">Membrane</location>
        <topology evidence="1">Multi-pass membrane protein</topology>
    </subcellularLocation>
</comment>
<dbReference type="PANTHER" id="PTHR43719">
    <property type="entry name" value="TWO-COMPONENT HISTIDINE KINASE"/>
    <property type="match status" value="1"/>
</dbReference>
<dbReference type="SUPFAM" id="SSF52172">
    <property type="entry name" value="CheY-like"/>
    <property type="match status" value="1"/>
</dbReference>
<dbReference type="Pfam" id="PF01036">
    <property type="entry name" value="Bac_rhodopsin"/>
    <property type="match status" value="1"/>
</dbReference>
<dbReference type="Pfam" id="PF02518">
    <property type="entry name" value="HATPase_c"/>
    <property type="match status" value="1"/>
</dbReference>
<dbReference type="CDD" id="cd17546">
    <property type="entry name" value="REC_hyHK_CKI1_RcsC-like"/>
    <property type="match status" value="1"/>
</dbReference>
<dbReference type="Gene3D" id="1.20.1070.10">
    <property type="entry name" value="Rhodopsin 7-helix transmembrane proteins"/>
    <property type="match status" value="1"/>
</dbReference>
<feature type="domain" description="Response regulatory" evidence="11">
    <location>
        <begin position="651"/>
        <end position="780"/>
    </location>
</feature>
<dbReference type="SMART" id="SM00448">
    <property type="entry name" value="REC"/>
    <property type="match status" value="1"/>
</dbReference>
<dbReference type="Pfam" id="PF00072">
    <property type="entry name" value="Response_reg"/>
    <property type="match status" value="1"/>
</dbReference>
<dbReference type="InterPro" id="IPR003594">
    <property type="entry name" value="HATPase_dom"/>
</dbReference>
<dbReference type="PROSITE" id="PS50109">
    <property type="entry name" value="HIS_KIN"/>
    <property type="match status" value="1"/>
</dbReference>
<feature type="transmembrane region" description="Helical" evidence="9">
    <location>
        <begin position="228"/>
        <end position="249"/>
    </location>
</feature>
<dbReference type="CDD" id="cd00082">
    <property type="entry name" value="HisKA"/>
    <property type="match status" value="1"/>
</dbReference>
<evidence type="ECO:0000256" key="3">
    <source>
        <dbReference type="ARBA" id="ARBA00022553"/>
    </source>
</evidence>
<dbReference type="EMBL" id="BRXZ01002459">
    <property type="protein sequence ID" value="GMH62456.1"/>
    <property type="molecule type" value="Genomic_DNA"/>
</dbReference>
<feature type="transmembrane region" description="Helical" evidence="9">
    <location>
        <begin position="270"/>
        <end position="298"/>
    </location>
</feature>
<feature type="domain" description="Histidine kinase" evidence="10">
    <location>
        <begin position="369"/>
        <end position="616"/>
    </location>
</feature>
<keyword evidence="3 7" id="KW-0597">Phosphoprotein</keyword>
<accession>A0A9W7A2T5</accession>
<feature type="region of interest" description="Disordered" evidence="8">
    <location>
        <begin position="616"/>
        <end position="641"/>
    </location>
</feature>
<dbReference type="InterPro" id="IPR036890">
    <property type="entry name" value="HATPase_C_sf"/>
</dbReference>
<evidence type="ECO:0000256" key="5">
    <source>
        <dbReference type="ARBA" id="ARBA00022989"/>
    </source>
</evidence>
<dbReference type="PANTHER" id="PTHR43719:SF28">
    <property type="entry name" value="PEROXIDE STRESS-ACTIVATED HISTIDINE KINASE MAK1-RELATED"/>
    <property type="match status" value="1"/>
</dbReference>
<evidence type="ECO:0000256" key="2">
    <source>
        <dbReference type="ARBA" id="ARBA00008130"/>
    </source>
</evidence>
<name>A0A9W7A2T5_9STRA</name>
<evidence type="ECO:0000259" key="11">
    <source>
        <dbReference type="PROSITE" id="PS50110"/>
    </source>
</evidence>
<dbReference type="SUPFAM" id="SSF55874">
    <property type="entry name" value="ATPase domain of HSP90 chaperone/DNA topoisomerase II/histidine kinase"/>
    <property type="match status" value="1"/>
</dbReference>
<reference evidence="12" key="1">
    <citation type="submission" date="2022-07" db="EMBL/GenBank/DDBJ databases">
        <title>Genome analysis of Parmales, a sister group of diatoms, reveals the evolutionary specialization of diatoms from phago-mixotrophs to photoautotrophs.</title>
        <authorList>
            <person name="Ban H."/>
            <person name="Sato S."/>
            <person name="Yoshikawa S."/>
            <person name="Kazumasa Y."/>
            <person name="Nakamura Y."/>
            <person name="Ichinomiya M."/>
            <person name="Saitoh K."/>
            <person name="Sato N."/>
            <person name="Blanc-Mathieu R."/>
            <person name="Endo H."/>
            <person name="Kuwata A."/>
            <person name="Ogata H."/>
        </authorList>
    </citation>
    <scope>NUCLEOTIDE SEQUENCE</scope>
</reference>
<comment type="similarity">
    <text evidence="2">Belongs to the archaeal/bacterial/fungal opsin family.</text>
</comment>
<dbReference type="Proteomes" id="UP001165082">
    <property type="component" value="Unassembled WGS sequence"/>
</dbReference>
<dbReference type="SMART" id="SM00387">
    <property type="entry name" value="HATPase_c"/>
    <property type="match status" value="1"/>
</dbReference>
<dbReference type="InterPro" id="IPR001789">
    <property type="entry name" value="Sig_transdc_resp-reg_receiver"/>
</dbReference>
<feature type="modified residue" description="4-aspartylphosphate" evidence="7">
    <location>
        <position position="706"/>
    </location>
</feature>
<keyword evidence="13" id="KW-1185">Reference proteome</keyword>
<dbReference type="AlphaFoldDB" id="A0A9W7A2T5"/>
<dbReference type="Gene3D" id="3.30.565.10">
    <property type="entry name" value="Histidine kinase-like ATPase, C-terminal domain"/>
    <property type="match status" value="1"/>
</dbReference>
<dbReference type="InterPro" id="IPR005467">
    <property type="entry name" value="His_kinase_dom"/>
</dbReference>
<proteinExistence type="inferred from homology"/>
<keyword evidence="5 9" id="KW-1133">Transmembrane helix</keyword>
<protein>
    <submittedName>
        <fullName evidence="12">Uncharacterized protein</fullName>
    </submittedName>
</protein>
<feature type="transmembrane region" description="Helical" evidence="9">
    <location>
        <begin position="69"/>
        <end position="92"/>
    </location>
</feature>
<evidence type="ECO:0000313" key="12">
    <source>
        <dbReference type="EMBL" id="GMH62456.1"/>
    </source>
</evidence>
<evidence type="ECO:0000313" key="13">
    <source>
        <dbReference type="Proteomes" id="UP001165082"/>
    </source>
</evidence>
<evidence type="ECO:0000256" key="4">
    <source>
        <dbReference type="ARBA" id="ARBA00022692"/>
    </source>
</evidence>
<keyword evidence="4 9" id="KW-0812">Transmembrane</keyword>
<feature type="transmembrane region" description="Helical" evidence="9">
    <location>
        <begin position="197"/>
        <end position="216"/>
    </location>
</feature>
<gene>
    <name evidence="12" type="ORF">TrRE_jg7171</name>
</gene>
<dbReference type="PRINTS" id="PR00344">
    <property type="entry name" value="BCTRLSENSOR"/>
</dbReference>
<organism evidence="12 13">
    <name type="scientific">Triparma retinervis</name>
    <dbReference type="NCBI Taxonomy" id="2557542"/>
    <lineage>
        <taxon>Eukaryota</taxon>
        <taxon>Sar</taxon>
        <taxon>Stramenopiles</taxon>
        <taxon>Ochrophyta</taxon>
        <taxon>Bolidophyceae</taxon>
        <taxon>Parmales</taxon>
        <taxon>Triparmaceae</taxon>
        <taxon>Triparma</taxon>
    </lineage>
</organism>
<keyword evidence="6 9" id="KW-0472">Membrane</keyword>
<evidence type="ECO:0000256" key="8">
    <source>
        <dbReference type="SAM" id="MobiDB-lite"/>
    </source>
</evidence>
<dbReference type="InterPro" id="IPR004358">
    <property type="entry name" value="Sig_transdc_His_kin-like_C"/>
</dbReference>
<dbReference type="Gene3D" id="3.40.50.2300">
    <property type="match status" value="1"/>
</dbReference>
<evidence type="ECO:0000256" key="1">
    <source>
        <dbReference type="ARBA" id="ARBA00004141"/>
    </source>
</evidence>
<dbReference type="GO" id="GO:0000155">
    <property type="term" value="F:phosphorelay sensor kinase activity"/>
    <property type="evidence" value="ECO:0007669"/>
    <property type="project" value="InterPro"/>
</dbReference>
<dbReference type="PROSITE" id="PS50110">
    <property type="entry name" value="RESPONSE_REGULATORY"/>
    <property type="match status" value="1"/>
</dbReference>